<dbReference type="RefSeq" id="WP_280998798.1">
    <property type="nucleotide sequence ID" value="NZ_CP069362.1"/>
</dbReference>
<dbReference type="PANTHER" id="PTHR43328:SF1">
    <property type="entry name" value="N-ACETYLTRANSFERASE DOMAIN-CONTAINING PROTEIN"/>
    <property type="match status" value="1"/>
</dbReference>
<reference evidence="2 3" key="1">
    <citation type="submission" date="2021-02" db="EMBL/GenBank/DDBJ databases">
        <title>Characterization of Marinitoga sp. nov. str. BP5-C20A.</title>
        <authorList>
            <person name="Erauso G."/>
            <person name="Postec A."/>
        </authorList>
    </citation>
    <scope>NUCLEOTIDE SEQUENCE [LARGE SCALE GENOMIC DNA]</scope>
    <source>
        <strain evidence="2 3">BP5-C20A</strain>
    </source>
</reference>
<organism evidence="2 3">
    <name type="scientific">Marinitoga aeolica</name>
    <dbReference type="NCBI Taxonomy" id="2809031"/>
    <lineage>
        <taxon>Bacteria</taxon>
        <taxon>Thermotogati</taxon>
        <taxon>Thermotogota</taxon>
        <taxon>Thermotogae</taxon>
        <taxon>Petrotogales</taxon>
        <taxon>Petrotogaceae</taxon>
        <taxon>Marinitoga</taxon>
    </lineage>
</organism>
<evidence type="ECO:0000313" key="3">
    <source>
        <dbReference type="Proteomes" id="UP001232493"/>
    </source>
</evidence>
<evidence type="ECO:0000313" key="2">
    <source>
        <dbReference type="EMBL" id="WGS64841.1"/>
    </source>
</evidence>
<evidence type="ECO:0000259" key="1">
    <source>
        <dbReference type="PROSITE" id="PS51186"/>
    </source>
</evidence>
<dbReference type="PROSITE" id="PS51186">
    <property type="entry name" value="GNAT"/>
    <property type="match status" value="1"/>
</dbReference>
<dbReference type="InterPro" id="IPR016181">
    <property type="entry name" value="Acyl_CoA_acyltransferase"/>
</dbReference>
<proteinExistence type="predicted"/>
<name>A0ABY8PQH5_9BACT</name>
<dbReference type="SUPFAM" id="SSF55729">
    <property type="entry name" value="Acyl-CoA N-acyltransferases (Nat)"/>
    <property type="match status" value="1"/>
</dbReference>
<dbReference type="Gene3D" id="3.40.630.30">
    <property type="match status" value="1"/>
</dbReference>
<dbReference type="Pfam" id="PF00583">
    <property type="entry name" value="Acetyltransf_1"/>
    <property type="match status" value="1"/>
</dbReference>
<dbReference type="InterPro" id="IPR000182">
    <property type="entry name" value="GNAT_dom"/>
</dbReference>
<dbReference type="EMBL" id="CP069362">
    <property type="protein sequence ID" value="WGS64841.1"/>
    <property type="molecule type" value="Genomic_DNA"/>
</dbReference>
<feature type="domain" description="N-acetyltransferase" evidence="1">
    <location>
        <begin position="202"/>
        <end position="365"/>
    </location>
</feature>
<gene>
    <name evidence="2" type="ORF">JRV97_10870</name>
</gene>
<protein>
    <submittedName>
        <fullName evidence="2">GNAT family N-acetyltransferase</fullName>
    </submittedName>
</protein>
<keyword evidence="3" id="KW-1185">Reference proteome</keyword>
<dbReference type="Proteomes" id="UP001232493">
    <property type="component" value="Chromosome"/>
</dbReference>
<dbReference type="CDD" id="cd04301">
    <property type="entry name" value="NAT_SF"/>
    <property type="match status" value="1"/>
</dbReference>
<sequence length="374" mass="44540">MQKHFNSGGIVIYKNRLGDLFFKVKSESEFREILESIIKIPKRYVYFFSEVKNEFYYMNDIGELYIFRAKKEKEKIKSFVDFYPDNKLIYSILKLAQKSLIPFTIWDLINFYKKGYKIRYLEQNNEIISLYILKDNIVEFTFFDVENINLMIQMLNDISNFVDDEFIIIVYSNQKNFKNLLLNKNYSGEKKFTLYRLDSAGIFITMPNKNDTINIIEFYERVLQNNKTLATQLSEFDKTTKDFEKIIDLSKNLFGLRVLVAKYNDKIIGNCDIYWNIQRKRLERTAKLGISVLEEFRNIGIATTMMNNHITWCIENPNIHRLELEVFSNNSKAISLYEKLGFIKEGKRREAAYIGKEYYDIIFMGIITEPVNFF</sequence>
<dbReference type="PANTHER" id="PTHR43328">
    <property type="entry name" value="ACETYLTRANSFERASE-RELATED"/>
    <property type="match status" value="1"/>
</dbReference>
<accession>A0ABY8PQH5</accession>